<dbReference type="InterPro" id="IPR000465">
    <property type="entry name" value="XPA/RAD14"/>
</dbReference>
<dbReference type="InterPro" id="IPR022656">
    <property type="entry name" value="XPA_C"/>
</dbReference>
<keyword evidence="3" id="KW-0479">Metal-binding</keyword>
<evidence type="ECO:0000256" key="4">
    <source>
        <dbReference type="ARBA" id="ARBA00022763"/>
    </source>
</evidence>
<feature type="region of interest" description="Disordered" evidence="11">
    <location>
        <begin position="1"/>
        <end position="23"/>
    </location>
</feature>
<keyword evidence="9" id="KW-0539">Nucleus</keyword>
<evidence type="ECO:0000259" key="12">
    <source>
        <dbReference type="Pfam" id="PF05181"/>
    </source>
</evidence>
<evidence type="ECO:0000256" key="3">
    <source>
        <dbReference type="ARBA" id="ARBA00022723"/>
    </source>
</evidence>
<dbReference type="Gene3D" id="3.90.530.10">
    <property type="entry name" value="XPA C-terminal domain"/>
    <property type="match status" value="1"/>
</dbReference>
<comment type="similarity">
    <text evidence="2">Belongs to the XPA family.</text>
</comment>
<dbReference type="AlphaFoldDB" id="A0A3S3PPL2"/>
<dbReference type="GO" id="GO:0003684">
    <property type="term" value="F:damaged DNA binding"/>
    <property type="evidence" value="ECO:0007669"/>
    <property type="project" value="InterPro"/>
</dbReference>
<evidence type="ECO:0000313" key="13">
    <source>
        <dbReference type="EMBL" id="RWS13925.1"/>
    </source>
</evidence>
<dbReference type="GO" id="GO:0000110">
    <property type="term" value="C:nucleotide-excision repair factor 1 complex"/>
    <property type="evidence" value="ECO:0007669"/>
    <property type="project" value="TreeGrafter"/>
</dbReference>
<dbReference type="GO" id="GO:0070914">
    <property type="term" value="P:UV-damage excision repair"/>
    <property type="evidence" value="ECO:0007669"/>
    <property type="project" value="TreeGrafter"/>
</dbReference>
<comment type="caution">
    <text evidence="13">The sequence shown here is derived from an EMBL/GenBank/DDBJ whole genome shotgun (WGS) entry which is preliminary data.</text>
</comment>
<gene>
    <name evidence="13" type="ORF">B4U79_10809</name>
    <name evidence="14" type="ORF">B4U79_12619</name>
</gene>
<dbReference type="GO" id="GO:0008270">
    <property type="term" value="F:zinc ion binding"/>
    <property type="evidence" value="ECO:0007669"/>
    <property type="project" value="UniProtKB-KW"/>
</dbReference>
<reference evidence="13 15" key="1">
    <citation type="journal article" date="2018" name="Gigascience">
        <title>Genomes of trombidid mites reveal novel predicted allergens and laterally-transferred genes associated with secondary metabolism.</title>
        <authorList>
            <person name="Dong X."/>
            <person name="Chaisiri K."/>
            <person name="Xia D."/>
            <person name="Armstrong S.D."/>
            <person name="Fang Y."/>
            <person name="Donnelly M.J."/>
            <person name="Kadowaki T."/>
            <person name="McGarry J.W."/>
            <person name="Darby A.C."/>
            <person name="Makepeace B.L."/>
        </authorList>
    </citation>
    <scope>NUCLEOTIDE SEQUENCE [LARGE SCALE GENOMIC DNA]</scope>
    <source>
        <strain evidence="13">UoL-WK</strain>
    </source>
</reference>
<dbReference type="Proteomes" id="UP000285301">
    <property type="component" value="Unassembled WGS sequence"/>
</dbReference>
<protein>
    <submittedName>
        <fullName evidence="13">DNA repair protein complementing XP-A cells-like protein</fullName>
    </submittedName>
</protein>
<feature type="coiled-coil region" evidence="10">
    <location>
        <begin position="176"/>
        <end position="210"/>
    </location>
</feature>
<evidence type="ECO:0000256" key="7">
    <source>
        <dbReference type="ARBA" id="ARBA00023125"/>
    </source>
</evidence>
<keyword evidence="4" id="KW-0227">DNA damage</keyword>
<dbReference type="PANTHER" id="PTHR10142:SF0">
    <property type="entry name" value="DNA REPAIR PROTEIN COMPLEMENTING XP-A CELLS"/>
    <property type="match status" value="1"/>
</dbReference>
<keyword evidence="15" id="KW-1185">Reference proteome</keyword>
<dbReference type="Pfam" id="PF01286">
    <property type="entry name" value="XPA_N"/>
    <property type="match status" value="1"/>
</dbReference>
<dbReference type="GO" id="GO:0006284">
    <property type="term" value="P:base-excision repair"/>
    <property type="evidence" value="ECO:0007669"/>
    <property type="project" value="TreeGrafter"/>
</dbReference>
<dbReference type="PANTHER" id="PTHR10142">
    <property type="entry name" value="DNA REPAIR PROTEIN COMPLEMENTING XP-A CELLS"/>
    <property type="match status" value="1"/>
</dbReference>
<sequence length="259" mass="30752">MESSQTTIKRRGESGKLSDEQKARIERNRQRALLIRQKKQLKLSTNELNKRANDELKVGKDSGGGFLIETHDDAEFDFPNVASNNGPFKCDECNAEFGNSILKQHFDVNVCYKCAQCDPKYSLITRTDAKNEYLLKDCDLDLREPKLRYIVKKNPNPMAKGDMRLYLREEIEERALQVWESEEQLEEERIRRLQRRHLRKEKQYEKQMKELRMSVRSSLFKKKSSAHEHEFGEEIYNEEEDTYEKICKTCNHRISYEKM</sequence>
<comment type="subcellular location">
    <subcellularLocation>
        <location evidence="1">Nucleus</location>
    </subcellularLocation>
</comment>
<dbReference type="SUPFAM" id="SSF46955">
    <property type="entry name" value="Putative DNA-binding domain"/>
    <property type="match status" value="1"/>
</dbReference>
<keyword evidence="7" id="KW-0238">DNA-binding</keyword>
<evidence type="ECO:0000313" key="15">
    <source>
        <dbReference type="Proteomes" id="UP000285301"/>
    </source>
</evidence>
<dbReference type="EMBL" id="NCKU01000848">
    <property type="protein sequence ID" value="RWS13925.1"/>
    <property type="molecule type" value="Genomic_DNA"/>
</dbReference>
<reference evidence="13" key="2">
    <citation type="submission" date="2018-11" db="EMBL/GenBank/DDBJ databases">
        <title>Trombidioid mite genomics.</title>
        <authorList>
            <person name="Dong X."/>
        </authorList>
    </citation>
    <scope>NUCLEOTIDE SEQUENCE</scope>
    <source>
        <strain evidence="13">UoL-WK</strain>
    </source>
</reference>
<evidence type="ECO:0000256" key="8">
    <source>
        <dbReference type="ARBA" id="ARBA00023204"/>
    </source>
</evidence>
<evidence type="ECO:0000256" key="5">
    <source>
        <dbReference type="ARBA" id="ARBA00022771"/>
    </source>
</evidence>
<accession>A0A3S3PPL2</accession>
<evidence type="ECO:0000256" key="1">
    <source>
        <dbReference type="ARBA" id="ARBA00004123"/>
    </source>
</evidence>
<dbReference type="Pfam" id="PF05181">
    <property type="entry name" value="XPA_C"/>
    <property type="match status" value="1"/>
</dbReference>
<dbReference type="GO" id="GO:0000715">
    <property type="term" value="P:nucleotide-excision repair, DNA damage recognition"/>
    <property type="evidence" value="ECO:0007669"/>
    <property type="project" value="TreeGrafter"/>
</dbReference>
<dbReference type="InterPro" id="IPR009061">
    <property type="entry name" value="DNA-bd_dom_put_sf"/>
</dbReference>
<evidence type="ECO:0000256" key="9">
    <source>
        <dbReference type="ARBA" id="ARBA00023242"/>
    </source>
</evidence>
<dbReference type="InterPro" id="IPR022652">
    <property type="entry name" value="Znf_XPA_CS"/>
</dbReference>
<keyword evidence="10" id="KW-0175">Coiled coil</keyword>
<keyword evidence="6" id="KW-0862">Zinc</keyword>
<evidence type="ECO:0000256" key="2">
    <source>
        <dbReference type="ARBA" id="ARBA00005548"/>
    </source>
</evidence>
<proteinExistence type="inferred from homology"/>
<evidence type="ECO:0000256" key="10">
    <source>
        <dbReference type="SAM" id="Coils"/>
    </source>
</evidence>
<evidence type="ECO:0000256" key="11">
    <source>
        <dbReference type="SAM" id="MobiDB-lite"/>
    </source>
</evidence>
<feature type="domain" description="XPA C-terminal" evidence="12">
    <location>
        <begin position="120"/>
        <end position="171"/>
    </location>
</feature>
<keyword evidence="5" id="KW-0863">Zinc-finger</keyword>
<dbReference type="GO" id="GO:1901255">
    <property type="term" value="P:nucleotide-excision repair involved in interstrand cross-link repair"/>
    <property type="evidence" value="ECO:0007669"/>
    <property type="project" value="TreeGrafter"/>
</dbReference>
<feature type="compositionally biased region" description="Basic and acidic residues" evidence="11">
    <location>
        <begin position="10"/>
        <end position="23"/>
    </location>
</feature>
<evidence type="ECO:0000313" key="14">
    <source>
        <dbReference type="EMBL" id="RWS13935.1"/>
    </source>
</evidence>
<dbReference type="STRING" id="1965070.A0A3S3PPL2"/>
<dbReference type="EMBL" id="NCKU01000842">
    <property type="protein sequence ID" value="RWS13935.1"/>
    <property type="molecule type" value="Genomic_DNA"/>
</dbReference>
<keyword evidence="8" id="KW-0234">DNA repair</keyword>
<evidence type="ECO:0000256" key="6">
    <source>
        <dbReference type="ARBA" id="ARBA00022833"/>
    </source>
</evidence>
<dbReference type="NCBIfam" id="TIGR00598">
    <property type="entry name" value="rad14"/>
    <property type="match status" value="1"/>
</dbReference>
<dbReference type="OrthoDB" id="68328at2759"/>
<name>A0A3S3PPL2_9ACAR</name>
<dbReference type="InterPro" id="IPR037129">
    <property type="entry name" value="XPA_sf"/>
</dbReference>
<organism evidence="13 15">
    <name type="scientific">Dinothrombium tinctorium</name>
    <dbReference type="NCBI Taxonomy" id="1965070"/>
    <lineage>
        <taxon>Eukaryota</taxon>
        <taxon>Metazoa</taxon>
        <taxon>Ecdysozoa</taxon>
        <taxon>Arthropoda</taxon>
        <taxon>Chelicerata</taxon>
        <taxon>Arachnida</taxon>
        <taxon>Acari</taxon>
        <taxon>Acariformes</taxon>
        <taxon>Trombidiformes</taxon>
        <taxon>Prostigmata</taxon>
        <taxon>Anystina</taxon>
        <taxon>Parasitengona</taxon>
        <taxon>Trombidioidea</taxon>
        <taxon>Trombidiidae</taxon>
        <taxon>Dinothrombium</taxon>
    </lineage>
</organism>